<evidence type="ECO:0000313" key="1">
    <source>
        <dbReference type="EMBL" id="NEN05879.1"/>
    </source>
</evidence>
<protein>
    <submittedName>
        <fullName evidence="1">Uncharacterized protein</fullName>
    </submittedName>
</protein>
<dbReference type="AlphaFoldDB" id="A0A6L9XWT6"/>
<dbReference type="RefSeq" id="WP_163289252.1">
    <property type="nucleotide sequence ID" value="NZ_JAAGWY010000002.1"/>
</dbReference>
<comment type="caution">
    <text evidence="1">The sequence shown here is derived from an EMBL/GenBank/DDBJ whole genome shotgun (WGS) entry which is preliminary data.</text>
</comment>
<name>A0A6L9XWT6_9MICO</name>
<keyword evidence="2" id="KW-1185">Reference proteome</keyword>
<gene>
    <name evidence="1" type="ORF">G3T36_08330</name>
</gene>
<dbReference type="Proteomes" id="UP000474967">
    <property type="component" value="Unassembled WGS sequence"/>
</dbReference>
<organism evidence="1 2">
    <name type="scientific">Leifsonia tongyongensis</name>
    <dbReference type="NCBI Taxonomy" id="1268043"/>
    <lineage>
        <taxon>Bacteria</taxon>
        <taxon>Bacillati</taxon>
        <taxon>Actinomycetota</taxon>
        <taxon>Actinomycetes</taxon>
        <taxon>Micrococcales</taxon>
        <taxon>Microbacteriaceae</taxon>
        <taxon>Leifsonia</taxon>
    </lineage>
</organism>
<evidence type="ECO:0000313" key="2">
    <source>
        <dbReference type="Proteomes" id="UP000474967"/>
    </source>
</evidence>
<proteinExistence type="predicted"/>
<accession>A0A6L9XWT6</accession>
<sequence>MNPPRPIRYDQDTWLVMRDDEVLPKAVIKRFVDRRGADQYLLIRWDLDPKKRVLMAVCDSLERADTLVLYDNRKPSGYWKGPPNPHPAQ</sequence>
<reference evidence="1 2" key="1">
    <citation type="journal article" date="2014" name="J. Microbiol.">
        <title>Diaminobutyricibacter tongyongensis gen. nov., sp. nov. and Homoserinibacter gongjuensis gen. nov., sp. nov. belong to the family Microbacteriaceae.</title>
        <authorList>
            <person name="Kim S.J."/>
            <person name="Ahn J.H."/>
            <person name="Weon H.Y."/>
            <person name="Hamada M."/>
            <person name="Suzuki K."/>
            <person name="Kwon S.W."/>
        </authorList>
    </citation>
    <scope>NUCLEOTIDE SEQUENCE [LARGE SCALE GENOMIC DNA]</scope>
    <source>
        <strain evidence="1 2">NBRC 108724</strain>
    </source>
</reference>
<dbReference type="EMBL" id="JAAGWY010000002">
    <property type="protein sequence ID" value="NEN05879.1"/>
    <property type="molecule type" value="Genomic_DNA"/>
</dbReference>